<evidence type="ECO:0000313" key="3">
    <source>
        <dbReference type="EMBL" id="CAK0796073.1"/>
    </source>
</evidence>
<keyword evidence="4" id="KW-1185">Reference proteome</keyword>
<dbReference type="Pfam" id="PF07500">
    <property type="entry name" value="TFIIS_M"/>
    <property type="match status" value="1"/>
</dbReference>
<dbReference type="Gene3D" id="1.10.472.30">
    <property type="entry name" value="Transcription elongation factor S-II, central domain"/>
    <property type="match status" value="1"/>
</dbReference>
<dbReference type="InterPro" id="IPR003618">
    <property type="entry name" value="TFIIS_cen_dom"/>
</dbReference>
<protein>
    <recommendedName>
        <fullName evidence="2">TFIIS central domain-containing protein</fullName>
    </recommendedName>
</protein>
<evidence type="ECO:0000313" key="4">
    <source>
        <dbReference type="Proteomes" id="UP001189429"/>
    </source>
</evidence>
<dbReference type="SMART" id="SM00510">
    <property type="entry name" value="TFS2M"/>
    <property type="match status" value="1"/>
</dbReference>
<evidence type="ECO:0000256" key="1">
    <source>
        <dbReference type="SAM" id="MobiDB-lite"/>
    </source>
</evidence>
<dbReference type="Proteomes" id="UP001189429">
    <property type="component" value="Unassembled WGS sequence"/>
</dbReference>
<feature type="domain" description="TFIIS central" evidence="2">
    <location>
        <begin position="163"/>
        <end position="295"/>
    </location>
</feature>
<sequence>DSVEADELAGLLEALRPSALAWHGGLASRVRAAGLLLTLVAGSSRACRSAFVAEGLPLLLEVLGEAAAALCGGGLAEPGEAAFWAQGCMLCLSALPTEEAPSPEQVLYIHRQLCWLDRWSIAQAASLGDGEQQPGAVAAAAVRADIAALLRRWGGGPLPGDPVRGKVAELFVHGLMCPAEPLPAGDRGGARACEEEVLEQRSSIIGAAVDLEVALHRTYGGTTKGYSKHARMLRSNLCHPSNGPLRRRIVAGAVSAEEVVSMDSDALAPTFLQEERRAAEQKVLREVTVAPAAPSPPSGSPAGGAGSPAASKSPGLPGQPDPGDELRRAVANSLPGAAGGA</sequence>
<feature type="compositionally biased region" description="Low complexity" evidence="1">
    <location>
        <begin position="307"/>
        <end position="318"/>
    </location>
</feature>
<evidence type="ECO:0000259" key="2">
    <source>
        <dbReference type="PROSITE" id="PS51321"/>
    </source>
</evidence>
<feature type="non-terminal residue" evidence="3">
    <location>
        <position position="1"/>
    </location>
</feature>
<name>A0ABN9PSF7_9DINO</name>
<feature type="region of interest" description="Disordered" evidence="1">
    <location>
        <begin position="290"/>
        <end position="341"/>
    </location>
</feature>
<accession>A0ABN9PSF7</accession>
<dbReference type="SUPFAM" id="SSF46942">
    <property type="entry name" value="Elongation factor TFIIS domain 2"/>
    <property type="match status" value="1"/>
</dbReference>
<dbReference type="EMBL" id="CAUYUJ010001463">
    <property type="protein sequence ID" value="CAK0796073.1"/>
    <property type="molecule type" value="Genomic_DNA"/>
</dbReference>
<proteinExistence type="predicted"/>
<comment type="caution">
    <text evidence="3">The sequence shown here is derived from an EMBL/GenBank/DDBJ whole genome shotgun (WGS) entry which is preliminary data.</text>
</comment>
<gene>
    <name evidence="3" type="ORF">PCOR1329_LOCUS5548</name>
</gene>
<reference evidence="3" key="1">
    <citation type="submission" date="2023-10" db="EMBL/GenBank/DDBJ databases">
        <authorList>
            <person name="Chen Y."/>
            <person name="Shah S."/>
            <person name="Dougan E. K."/>
            <person name="Thang M."/>
            <person name="Chan C."/>
        </authorList>
    </citation>
    <scope>NUCLEOTIDE SEQUENCE [LARGE SCALE GENOMIC DNA]</scope>
</reference>
<dbReference type="PROSITE" id="PS51321">
    <property type="entry name" value="TFIIS_CENTRAL"/>
    <property type="match status" value="1"/>
</dbReference>
<dbReference type="InterPro" id="IPR036575">
    <property type="entry name" value="TFIIS_cen_dom_sf"/>
</dbReference>
<organism evidence="3 4">
    <name type="scientific">Prorocentrum cordatum</name>
    <dbReference type="NCBI Taxonomy" id="2364126"/>
    <lineage>
        <taxon>Eukaryota</taxon>
        <taxon>Sar</taxon>
        <taxon>Alveolata</taxon>
        <taxon>Dinophyceae</taxon>
        <taxon>Prorocentrales</taxon>
        <taxon>Prorocentraceae</taxon>
        <taxon>Prorocentrum</taxon>
    </lineage>
</organism>